<dbReference type="GO" id="GO:0005886">
    <property type="term" value="C:plasma membrane"/>
    <property type="evidence" value="ECO:0007669"/>
    <property type="project" value="UniProtKB-SubCell"/>
</dbReference>
<dbReference type="Pfam" id="PF03033">
    <property type="entry name" value="Glyco_transf_28"/>
    <property type="match status" value="1"/>
</dbReference>
<comment type="similarity">
    <text evidence="10">Belongs to the glycosyltransferase 28 family. MurG subfamily.</text>
</comment>
<comment type="pathway">
    <text evidence="10">Cell wall biogenesis; peptidoglycan biosynthesis.</text>
</comment>
<evidence type="ECO:0000256" key="9">
    <source>
        <dbReference type="ARBA" id="ARBA00023316"/>
    </source>
</evidence>
<dbReference type="InterPro" id="IPR007235">
    <property type="entry name" value="Glyco_trans_28_C"/>
</dbReference>
<keyword evidence="4 10" id="KW-0808">Transferase</keyword>
<dbReference type="GO" id="GO:0051301">
    <property type="term" value="P:cell division"/>
    <property type="evidence" value="ECO:0007669"/>
    <property type="project" value="UniProtKB-KW"/>
</dbReference>
<feature type="domain" description="Glycosyltransferase family 28 N-terminal" evidence="11">
    <location>
        <begin position="7"/>
        <end position="144"/>
    </location>
</feature>
<evidence type="ECO:0000259" key="11">
    <source>
        <dbReference type="Pfam" id="PF03033"/>
    </source>
</evidence>
<dbReference type="Gene3D" id="3.40.50.2000">
    <property type="entry name" value="Glycogen Phosphorylase B"/>
    <property type="match status" value="2"/>
</dbReference>
<keyword evidence="14" id="KW-1185">Reference proteome</keyword>
<feature type="binding site" evidence="10">
    <location>
        <position position="300"/>
    </location>
    <ligand>
        <name>UDP-N-acetyl-alpha-D-glucosamine</name>
        <dbReference type="ChEBI" id="CHEBI:57705"/>
    </ligand>
</feature>
<comment type="function">
    <text evidence="10">Cell wall formation. Catalyzes the transfer of a GlcNAc subunit on undecaprenyl-pyrophosphoryl-MurNAc-pentapeptide (lipid intermediate I) to form undecaprenyl-pyrophosphoryl-MurNAc-(pentapeptide)GlcNAc (lipid intermediate II).</text>
</comment>
<dbReference type="AlphaFoldDB" id="A0A5C5WF75"/>
<feature type="binding site" evidence="10">
    <location>
        <position position="127"/>
    </location>
    <ligand>
        <name>UDP-N-acetyl-alpha-D-glucosamine</name>
        <dbReference type="ChEBI" id="CHEBI:57705"/>
    </ligand>
</feature>
<evidence type="ECO:0000256" key="2">
    <source>
        <dbReference type="ARBA" id="ARBA00022618"/>
    </source>
</evidence>
<dbReference type="RefSeq" id="WP_146571000.1">
    <property type="nucleotide sequence ID" value="NZ_SJPH01000001.1"/>
</dbReference>
<dbReference type="PANTHER" id="PTHR21015">
    <property type="entry name" value="UDP-N-ACETYLGLUCOSAMINE--N-ACETYLMURAMYL-(PENTAPEPTIDE) PYROPHOSPHORYL-UNDECAPRENOL N-ACETYLGLUCOSAMINE TRANSFERASE 1"/>
    <property type="match status" value="1"/>
</dbReference>
<keyword evidence="6 10" id="KW-0573">Peptidoglycan synthesis</keyword>
<dbReference type="GO" id="GO:0050511">
    <property type="term" value="F:undecaprenyldiphospho-muramoylpentapeptide beta-N-acetylglucosaminyltransferase activity"/>
    <property type="evidence" value="ECO:0007669"/>
    <property type="project" value="UniProtKB-UniRule"/>
</dbReference>
<dbReference type="OrthoDB" id="9808936at2"/>
<keyword evidence="3 10" id="KW-0328">Glycosyltransferase</keyword>
<evidence type="ECO:0000256" key="10">
    <source>
        <dbReference type="HAMAP-Rule" id="MF_00033"/>
    </source>
</evidence>
<evidence type="ECO:0000256" key="5">
    <source>
        <dbReference type="ARBA" id="ARBA00022960"/>
    </source>
</evidence>
<evidence type="ECO:0000256" key="1">
    <source>
        <dbReference type="ARBA" id="ARBA00022475"/>
    </source>
</evidence>
<evidence type="ECO:0000313" key="14">
    <source>
        <dbReference type="Proteomes" id="UP000318995"/>
    </source>
</evidence>
<evidence type="ECO:0000256" key="4">
    <source>
        <dbReference type="ARBA" id="ARBA00022679"/>
    </source>
</evidence>
<sequence>MHCGHHILFAGGGSLGYLYPGLSIAAEIEARLPGVHISFAGDGRPIERHTIRSAGYAYSAIPCCPKPRSAWESLRFVTDNALGFFASRWMLKEQGVTLVVGLGGHASAPVMRAAHGWGLPMVMLEQNAIPSLAARWLAGVSDAVCLGFEEARAHLPVQAPVRVTGVPVRPSFQAFGERPSRCVADADPLRQRRLVVLGGSGGARTLNEAMPIAAARLAGELGNWRIIHQTGEGQLVETERRYQEAGIDALVVTYIDELADLLRETDLVVCPAGGCTMAEIALSGTAMLVIPDTLSRHGSQIANAKVYERLQACRIIDETRGTLSDTIAAELGPLTTQPATLARMAEAAATLVRHDAARSVAEACMETLGLATAPKGAASRRAAAA</sequence>
<dbReference type="EMBL" id="SJPH01000001">
    <property type="protein sequence ID" value="TWT48723.1"/>
    <property type="molecule type" value="Genomic_DNA"/>
</dbReference>
<dbReference type="SUPFAM" id="SSF53756">
    <property type="entry name" value="UDP-Glycosyltransferase/glycogen phosphorylase"/>
    <property type="match status" value="1"/>
</dbReference>
<comment type="catalytic activity">
    <reaction evidence="10">
        <text>di-trans,octa-cis-undecaprenyl diphospho-N-acetyl-alpha-D-muramoyl-L-alanyl-D-glutamyl-meso-2,6-diaminopimeloyl-D-alanyl-D-alanine + UDP-N-acetyl-alpha-D-glucosamine = di-trans,octa-cis-undecaprenyl diphospho-[N-acetyl-alpha-D-glucosaminyl-(1-&gt;4)]-N-acetyl-alpha-D-muramoyl-L-alanyl-D-glutamyl-meso-2,6-diaminopimeloyl-D-alanyl-D-alanine + UDP + H(+)</text>
        <dbReference type="Rhea" id="RHEA:31227"/>
        <dbReference type="ChEBI" id="CHEBI:15378"/>
        <dbReference type="ChEBI" id="CHEBI:57705"/>
        <dbReference type="ChEBI" id="CHEBI:58223"/>
        <dbReference type="ChEBI" id="CHEBI:61387"/>
        <dbReference type="ChEBI" id="CHEBI:61388"/>
        <dbReference type="EC" id="2.4.1.227"/>
    </reaction>
</comment>
<dbReference type="GO" id="GO:0051991">
    <property type="term" value="F:UDP-N-acetyl-D-glucosamine:N-acetylmuramoyl-L-alanyl-D-glutamyl-meso-2,6-diaminopimelyl-D-alanyl-D-alanine-diphosphoundecaprenol 4-beta-N-acetylglucosaminlytransferase activity"/>
    <property type="evidence" value="ECO:0007669"/>
    <property type="project" value="RHEA"/>
</dbReference>
<evidence type="ECO:0000256" key="7">
    <source>
        <dbReference type="ARBA" id="ARBA00023136"/>
    </source>
</evidence>
<gene>
    <name evidence="10 13" type="primary">murG</name>
    <name evidence="13" type="ORF">Pla111_04980</name>
</gene>
<feature type="binding site" evidence="10">
    <location>
        <position position="255"/>
    </location>
    <ligand>
        <name>UDP-N-acetyl-alpha-D-glucosamine</name>
        <dbReference type="ChEBI" id="CHEBI:57705"/>
    </ligand>
</feature>
<dbReference type="HAMAP" id="MF_00033">
    <property type="entry name" value="MurG"/>
    <property type="match status" value="1"/>
</dbReference>
<dbReference type="GO" id="GO:0071555">
    <property type="term" value="P:cell wall organization"/>
    <property type="evidence" value="ECO:0007669"/>
    <property type="project" value="UniProtKB-KW"/>
</dbReference>
<dbReference type="CDD" id="cd03785">
    <property type="entry name" value="GT28_MurG"/>
    <property type="match status" value="1"/>
</dbReference>
<dbReference type="GO" id="GO:0005975">
    <property type="term" value="P:carbohydrate metabolic process"/>
    <property type="evidence" value="ECO:0007669"/>
    <property type="project" value="InterPro"/>
</dbReference>
<dbReference type="Pfam" id="PF04101">
    <property type="entry name" value="Glyco_tran_28_C"/>
    <property type="match status" value="1"/>
</dbReference>
<organism evidence="13 14">
    <name type="scientific">Botrimarina hoheduenensis</name>
    <dbReference type="NCBI Taxonomy" id="2528000"/>
    <lineage>
        <taxon>Bacteria</taxon>
        <taxon>Pseudomonadati</taxon>
        <taxon>Planctomycetota</taxon>
        <taxon>Planctomycetia</taxon>
        <taxon>Pirellulales</taxon>
        <taxon>Lacipirellulaceae</taxon>
        <taxon>Botrimarina</taxon>
    </lineage>
</organism>
<dbReference type="UniPathway" id="UPA00219"/>
<dbReference type="Proteomes" id="UP000318995">
    <property type="component" value="Unassembled WGS sequence"/>
</dbReference>
<keyword evidence="9 10" id="KW-0961">Cell wall biogenesis/degradation</keyword>
<reference evidence="13 14" key="1">
    <citation type="submission" date="2019-02" db="EMBL/GenBank/DDBJ databases">
        <title>Deep-cultivation of Planctomycetes and their phenomic and genomic characterization uncovers novel biology.</title>
        <authorList>
            <person name="Wiegand S."/>
            <person name="Jogler M."/>
            <person name="Boedeker C."/>
            <person name="Pinto D."/>
            <person name="Vollmers J."/>
            <person name="Rivas-Marin E."/>
            <person name="Kohn T."/>
            <person name="Peeters S.H."/>
            <person name="Heuer A."/>
            <person name="Rast P."/>
            <person name="Oberbeckmann S."/>
            <person name="Bunk B."/>
            <person name="Jeske O."/>
            <person name="Meyerdierks A."/>
            <person name="Storesund J.E."/>
            <person name="Kallscheuer N."/>
            <person name="Luecker S."/>
            <person name="Lage O.M."/>
            <person name="Pohl T."/>
            <person name="Merkel B.J."/>
            <person name="Hornburger P."/>
            <person name="Mueller R.-W."/>
            <person name="Bruemmer F."/>
            <person name="Labrenz M."/>
            <person name="Spormann A.M."/>
            <person name="Op Den Camp H."/>
            <person name="Overmann J."/>
            <person name="Amann R."/>
            <person name="Jetten M.S.M."/>
            <person name="Mascher T."/>
            <person name="Medema M.H."/>
            <person name="Devos D.P."/>
            <person name="Kaster A.-K."/>
            <person name="Ovreas L."/>
            <person name="Rohde M."/>
            <person name="Galperin M.Y."/>
            <person name="Jogler C."/>
        </authorList>
    </citation>
    <scope>NUCLEOTIDE SEQUENCE [LARGE SCALE GENOMIC DNA]</scope>
    <source>
        <strain evidence="13 14">Pla111</strain>
    </source>
</reference>
<feature type="domain" description="Glycosyl transferase family 28 C-terminal" evidence="12">
    <location>
        <begin position="194"/>
        <end position="357"/>
    </location>
</feature>
<feature type="binding site" evidence="10">
    <location>
        <position position="169"/>
    </location>
    <ligand>
        <name>UDP-N-acetyl-alpha-D-glucosamine</name>
        <dbReference type="ChEBI" id="CHEBI:57705"/>
    </ligand>
</feature>
<comment type="caution">
    <text evidence="10">Lacks conserved residue(s) required for the propagation of feature annotation.</text>
</comment>
<keyword evidence="5 10" id="KW-0133">Cell shape</keyword>
<comment type="caution">
    <text evidence="13">The sequence shown here is derived from an EMBL/GenBank/DDBJ whole genome shotgun (WGS) entry which is preliminary data.</text>
</comment>
<accession>A0A5C5WF75</accession>
<dbReference type="InterPro" id="IPR006009">
    <property type="entry name" value="GlcNAc_MurG"/>
</dbReference>
<feature type="binding site" evidence="10">
    <location>
        <position position="200"/>
    </location>
    <ligand>
        <name>UDP-N-acetyl-alpha-D-glucosamine</name>
        <dbReference type="ChEBI" id="CHEBI:57705"/>
    </ligand>
</feature>
<keyword evidence="1 10" id="KW-1003">Cell membrane</keyword>
<evidence type="ECO:0000313" key="13">
    <source>
        <dbReference type="EMBL" id="TWT48723.1"/>
    </source>
</evidence>
<name>A0A5C5WF75_9BACT</name>
<dbReference type="InterPro" id="IPR004276">
    <property type="entry name" value="GlycoTrans_28_N"/>
</dbReference>
<proteinExistence type="inferred from homology"/>
<dbReference type="GO" id="GO:0008360">
    <property type="term" value="P:regulation of cell shape"/>
    <property type="evidence" value="ECO:0007669"/>
    <property type="project" value="UniProtKB-KW"/>
</dbReference>
<evidence type="ECO:0000256" key="8">
    <source>
        <dbReference type="ARBA" id="ARBA00023306"/>
    </source>
</evidence>
<dbReference type="PANTHER" id="PTHR21015:SF22">
    <property type="entry name" value="GLYCOSYLTRANSFERASE"/>
    <property type="match status" value="1"/>
</dbReference>
<evidence type="ECO:0000256" key="6">
    <source>
        <dbReference type="ARBA" id="ARBA00022984"/>
    </source>
</evidence>
<dbReference type="GO" id="GO:0009252">
    <property type="term" value="P:peptidoglycan biosynthetic process"/>
    <property type="evidence" value="ECO:0007669"/>
    <property type="project" value="UniProtKB-UniRule"/>
</dbReference>
<evidence type="ECO:0000259" key="12">
    <source>
        <dbReference type="Pfam" id="PF04101"/>
    </source>
</evidence>
<keyword evidence="2 10" id="KW-0132">Cell division</keyword>
<keyword evidence="8 10" id="KW-0131">Cell cycle</keyword>
<evidence type="ECO:0000256" key="3">
    <source>
        <dbReference type="ARBA" id="ARBA00022676"/>
    </source>
</evidence>
<comment type="subcellular location">
    <subcellularLocation>
        <location evidence="10">Cell membrane</location>
        <topology evidence="10">Peripheral membrane protein</topology>
        <orientation evidence="10">Cytoplasmic side</orientation>
    </subcellularLocation>
</comment>
<keyword evidence="7 10" id="KW-0472">Membrane</keyword>
<protein>
    <recommendedName>
        <fullName evidence="10">UDP-N-acetylglucosamine--N-acetylmuramyl-(pentapeptide) pyrophosphoryl-undecaprenol N-acetylglucosamine transferase</fullName>
        <ecNumber evidence="10">2.4.1.227</ecNumber>
    </recommendedName>
    <alternativeName>
        <fullName evidence="10">Undecaprenyl-PP-MurNAc-pentapeptide-UDPGlcNAc GlcNAc transferase</fullName>
    </alternativeName>
</protein>
<dbReference type="EC" id="2.4.1.227" evidence="10"/>